<comment type="function">
    <text evidence="4">Required for insertion of 4Fe-4S clusters for at least IspG.</text>
</comment>
<gene>
    <name evidence="4 6" type="primary">erpA</name>
    <name evidence="6" type="ORF">CleRT_00890</name>
</gene>
<keyword evidence="2 4" id="KW-0408">Iron</keyword>
<evidence type="ECO:0000256" key="3">
    <source>
        <dbReference type="ARBA" id="ARBA00023014"/>
    </source>
</evidence>
<feature type="binding site" evidence="4">
    <location>
        <position position="130"/>
    </location>
    <ligand>
        <name>iron-sulfur cluster</name>
        <dbReference type="ChEBI" id="CHEBI:30408"/>
    </ligand>
</feature>
<dbReference type="SUPFAM" id="SSF89360">
    <property type="entry name" value="HesB-like domain"/>
    <property type="match status" value="1"/>
</dbReference>
<evidence type="ECO:0000313" key="6">
    <source>
        <dbReference type="EMBL" id="AKQ33175.1"/>
    </source>
</evidence>
<proteinExistence type="inferred from homology"/>
<sequence>MVDLARSPLSQPTLIFTDAAACKVKGLIDEENNPHLNLRVFITGGGCSGFQYGFTFDETINPDDLVIEKALETKGEEDEYGGSGQVGLVRLLVDPLSLQYLKGAEIDYREDISGAQFVIRNPNVKTTCGCGSSFAA</sequence>
<comment type="cofactor">
    <cofactor evidence="4">
        <name>iron-sulfur cluster</name>
        <dbReference type="ChEBI" id="CHEBI:30408"/>
    </cofactor>
    <text evidence="4">Binds 1 iron-sulfur cluster per subunit.</text>
</comment>
<dbReference type="InterPro" id="IPR017870">
    <property type="entry name" value="FeS_cluster_insertion_CS"/>
</dbReference>
<feature type="binding site" evidence="4">
    <location>
        <position position="128"/>
    </location>
    <ligand>
        <name>iron-sulfur cluster</name>
        <dbReference type="ChEBI" id="CHEBI:30408"/>
    </ligand>
</feature>
<dbReference type="Proteomes" id="UP000063965">
    <property type="component" value="Chromosome"/>
</dbReference>
<dbReference type="PANTHER" id="PTHR43011:SF1">
    <property type="entry name" value="IRON-SULFUR CLUSTER ASSEMBLY 2 HOMOLOG, MITOCHONDRIAL"/>
    <property type="match status" value="1"/>
</dbReference>
<dbReference type="InterPro" id="IPR016092">
    <property type="entry name" value="ATAP"/>
</dbReference>
<comment type="subunit">
    <text evidence="4">Homodimer.</text>
</comment>
<dbReference type="HAMAP" id="MF_01380">
    <property type="entry name" value="Fe_S_insert_ErpA"/>
    <property type="match status" value="1"/>
</dbReference>
<dbReference type="InterPro" id="IPR000361">
    <property type="entry name" value="ATAP_core_dom"/>
</dbReference>
<feature type="domain" description="Core" evidence="5">
    <location>
        <begin position="85"/>
        <end position="131"/>
    </location>
</feature>
<evidence type="ECO:0000256" key="2">
    <source>
        <dbReference type="ARBA" id="ARBA00023004"/>
    </source>
</evidence>
<dbReference type="InterPro" id="IPR035903">
    <property type="entry name" value="HesB-like_dom_sf"/>
</dbReference>
<dbReference type="RefSeq" id="WP_048874784.1">
    <property type="nucleotide sequence ID" value="NZ_CP011126.1"/>
</dbReference>
<dbReference type="EMBL" id="CP011126">
    <property type="protein sequence ID" value="AKQ33175.1"/>
    <property type="molecule type" value="Genomic_DNA"/>
</dbReference>
<keyword evidence="3 4" id="KW-0411">Iron-sulfur</keyword>
<organism evidence="6 7">
    <name type="scientific">Candidatus Coxiella mudrowiae</name>
    <dbReference type="NCBI Taxonomy" id="2054173"/>
    <lineage>
        <taxon>Bacteria</taxon>
        <taxon>Pseudomonadati</taxon>
        <taxon>Pseudomonadota</taxon>
        <taxon>Gammaproteobacteria</taxon>
        <taxon>Legionellales</taxon>
        <taxon>Coxiellaceae</taxon>
        <taxon>Coxiella</taxon>
    </lineage>
</organism>
<name>A0ABM5UTA2_9COXI</name>
<protein>
    <recommendedName>
        <fullName evidence="4">Iron-sulfur cluster insertion protein ErpA</fullName>
    </recommendedName>
</protein>
<comment type="similarity">
    <text evidence="4">Belongs to the HesB/IscA family.</text>
</comment>
<evidence type="ECO:0000259" key="5">
    <source>
        <dbReference type="Pfam" id="PF01521"/>
    </source>
</evidence>
<evidence type="ECO:0000256" key="1">
    <source>
        <dbReference type="ARBA" id="ARBA00022723"/>
    </source>
</evidence>
<accession>A0ABM5UTA2</accession>
<keyword evidence="7" id="KW-1185">Reference proteome</keyword>
<feature type="binding site" evidence="4">
    <location>
        <position position="47"/>
    </location>
    <ligand>
        <name>iron-sulfur cluster</name>
        <dbReference type="ChEBI" id="CHEBI:30408"/>
    </ligand>
</feature>
<keyword evidence="1 4" id="KW-0479">Metal-binding</keyword>
<reference evidence="6 7" key="1">
    <citation type="journal article" date="2015" name="Genome Biol. Evol.">
        <title>Distinctive Genome Reduction Rates Revealed by Genomic Analyses of Two Coxiella-Like Endosymbionts in Ticks.</title>
        <authorList>
            <person name="Gottlieb Y."/>
            <person name="Lalzar I."/>
            <person name="Klasson L."/>
        </authorList>
    </citation>
    <scope>NUCLEOTIDE SEQUENCE [LARGE SCALE GENOMIC DNA]</scope>
    <source>
        <strain evidence="6 7">CRt</strain>
    </source>
</reference>
<dbReference type="Pfam" id="PF01521">
    <property type="entry name" value="Fe-S_biosyn"/>
    <property type="match status" value="1"/>
</dbReference>
<dbReference type="NCBIfam" id="TIGR00049">
    <property type="entry name" value="iron-sulfur cluster assembly accessory protein"/>
    <property type="match status" value="1"/>
</dbReference>
<dbReference type="NCBIfam" id="NF010147">
    <property type="entry name" value="PRK13623.1"/>
    <property type="match status" value="1"/>
</dbReference>
<dbReference type="Gene3D" id="2.60.300.12">
    <property type="entry name" value="HesB-like domain"/>
    <property type="match status" value="1"/>
</dbReference>
<dbReference type="PANTHER" id="PTHR43011">
    <property type="entry name" value="IRON-SULFUR CLUSTER ASSEMBLY 2 HOMOLOG, MITOCHONDRIAL"/>
    <property type="match status" value="1"/>
</dbReference>
<evidence type="ECO:0000313" key="7">
    <source>
        <dbReference type="Proteomes" id="UP000063965"/>
    </source>
</evidence>
<dbReference type="PROSITE" id="PS01152">
    <property type="entry name" value="HESB"/>
    <property type="match status" value="1"/>
</dbReference>
<evidence type="ECO:0000256" key="4">
    <source>
        <dbReference type="HAMAP-Rule" id="MF_01380"/>
    </source>
</evidence>
<dbReference type="InterPro" id="IPR023063">
    <property type="entry name" value="ErpA_proteobact"/>
</dbReference>